<dbReference type="EMBL" id="JARQZJ010000001">
    <property type="protein sequence ID" value="KAK9869636.1"/>
    <property type="molecule type" value="Genomic_DNA"/>
</dbReference>
<dbReference type="PANTHER" id="PTHR43115">
    <property type="entry name" value="DEHYDROGENASE/REDUCTASE SDR FAMILY MEMBER 11"/>
    <property type="match status" value="1"/>
</dbReference>
<dbReference type="InterPro" id="IPR002347">
    <property type="entry name" value="SDR_fam"/>
</dbReference>
<reference evidence="4 5" key="1">
    <citation type="submission" date="2023-03" db="EMBL/GenBank/DDBJ databases">
        <title>Genome insight into feeding habits of ladybird beetles.</title>
        <authorList>
            <person name="Li H.-S."/>
            <person name="Huang Y.-H."/>
            <person name="Pang H."/>
        </authorList>
    </citation>
    <scope>NUCLEOTIDE SEQUENCE [LARGE SCALE GENOMIC DNA]</scope>
    <source>
        <strain evidence="4">SYSU_2023b</strain>
        <tissue evidence="4">Whole body</tissue>
    </source>
</reference>
<proteinExistence type="inferred from homology"/>
<dbReference type="InterPro" id="IPR036291">
    <property type="entry name" value="NAD(P)-bd_dom_sf"/>
</dbReference>
<dbReference type="PRINTS" id="PR00081">
    <property type="entry name" value="GDHRDH"/>
</dbReference>
<comment type="caution">
    <text evidence="4">The sequence shown here is derived from an EMBL/GenBank/DDBJ whole genome shotgun (WGS) entry which is preliminary data.</text>
</comment>
<keyword evidence="2" id="KW-0560">Oxidoreductase</keyword>
<dbReference type="Proteomes" id="UP001431783">
    <property type="component" value="Unassembled WGS sequence"/>
</dbReference>
<accession>A0AAW1THF6</accession>
<evidence type="ECO:0008006" key="6">
    <source>
        <dbReference type="Google" id="ProtNLM"/>
    </source>
</evidence>
<gene>
    <name evidence="4" type="ORF">WA026_003381</name>
</gene>
<dbReference type="PRINTS" id="PR00080">
    <property type="entry name" value="SDRFAMILY"/>
</dbReference>
<evidence type="ECO:0000313" key="4">
    <source>
        <dbReference type="EMBL" id="KAK9869636.1"/>
    </source>
</evidence>
<dbReference type="SUPFAM" id="SSF51735">
    <property type="entry name" value="NAD(P)-binding Rossmann-fold domains"/>
    <property type="match status" value="1"/>
</dbReference>
<evidence type="ECO:0000313" key="5">
    <source>
        <dbReference type="Proteomes" id="UP001431783"/>
    </source>
</evidence>
<dbReference type="GO" id="GO:0016616">
    <property type="term" value="F:oxidoreductase activity, acting on the CH-OH group of donors, NAD or NADP as acceptor"/>
    <property type="evidence" value="ECO:0007669"/>
    <property type="project" value="UniProtKB-ARBA"/>
</dbReference>
<dbReference type="Pfam" id="PF00106">
    <property type="entry name" value="adh_short"/>
    <property type="match status" value="1"/>
</dbReference>
<keyword evidence="5" id="KW-1185">Reference proteome</keyword>
<dbReference type="Gene3D" id="3.40.50.720">
    <property type="entry name" value="NAD(P)-binding Rossmann-like Domain"/>
    <property type="match status" value="1"/>
</dbReference>
<sequence>MENSLAKWNGKVAVVTGASNGIGAEIAERLVENGMKVIGLARRVEVIERNAEKLVCKKGELHGIKVDMRNSQGVLEAFEIIEKKFGPINILVNNAGMGTNTTLSDGDIEKWKEVFDTNVIGLCVATKAAVTSMKKNNIDGHIIHINSVVGHKVPAGIELNVLPASKYAVTALTESLRLELLHRGSKIKITSISPGLVDTGFLATADMDVPPEGSPILRPRDVADAAIYVLSTPSHVQVNELTITPVGSRL</sequence>
<name>A0AAW1THF6_9CUCU</name>
<protein>
    <recommendedName>
        <fullName evidence="6">Farnesol dehydrogenase-like</fullName>
    </recommendedName>
</protein>
<organism evidence="4 5">
    <name type="scientific">Henosepilachna vigintioctopunctata</name>
    <dbReference type="NCBI Taxonomy" id="420089"/>
    <lineage>
        <taxon>Eukaryota</taxon>
        <taxon>Metazoa</taxon>
        <taxon>Ecdysozoa</taxon>
        <taxon>Arthropoda</taxon>
        <taxon>Hexapoda</taxon>
        <taxon>Insecta</taxon>
        <taxon>Pterygota</taxon>
        <taxon>Neoptera</taxon>
        <taxon>Endopterygota</taxon>
        <taxon>Coleoptera</taxon>
        <taxon>Polyphaga</taxon>
        <taxon>Cucujiformia</taxon>
        <taxon>Coccinelloidea</taxon>
        <taxon>Coccinellidae</taxon>
        <taxon>Epilachninae</taxon>
        <taxon>Epilachnini</taxon>
        <taxon>Henosepilachna</taxon>
    </lineage>
</organism>
<dbReference type="AlphaFoldDB" id="A0AAW1THF6"/>
<evidence type="ECO:0000256" key="3">
    <source>
        <dbReference type="RuleBase" id="RU000363"/>
    </source>
</evidence>
<dbReference type="FunFam" id="3.40.50.720:FF:000047">
    <property type="entry name" value="NADP-dependent L-serine/L-allo-threonine dehydrogenase"/>
    <property type="match status" value="1"/>
</dbReference>
<evidence type="ECO:0000256" key="2">
    <source>
        <dbReference type="ARBA" id="ARBA00023002"/>
    </source>
</evidence>
<evidence type="ECO:0000256" key="1">
    <source>
        <dbReference type="ARBA" id="ARBA00006484"/>
    </source>
</evidence>
<dbReference type="PANTHER" id="PTHR43115:SF4">
    <property type="entry name" value="DEHYDROGENASE_REDUCTASE SDR FAMILY MEMBER 11"/>
    <property type="match status" value="1"/>
</dbReference>
<comment type="similarity">
    <text evidence="1 3">Belongs to the short-chain dehydrogenases/reductases (SDR) family.</text>
</comment>